<evidence type="ECO:0000256" key="7">
    <source>
        <dbReference type="RuleBase" id="RU363032"/>
    </source>
</evidence>
<keyword evidence="11" id="KW-1185">Reference proteome</keyword>
<proteinExistence type="inferred from homology"/>
<dbReference type="PANTHER" id="PTHR32243">
    <property type="entry name" value="MALTOSE TRANSPORT SYSTEM PERMEASE-RELATED"/>
    <property type="match status" value="1"/>
</dbReference>
<dbReference type="GO" id="GO:0005886">
    <property type="term" value="C:plasma membrane"/>
    <property type="evidence" value="ECO:0007669"/>
    <property type="project" value="UniProtKB-SubCell"/>
</dbReference>
<dbReference type="GO" id="GO:0055085">
    <property type="term" value="P:transmembrane transport"/>
    <property type="evidence" value="ECO:0007669"/>
    <property type="project" value="InterPro"/>
</dbReference>
<protein>
    <submittedName>
        <fullName evidence="10">Sugar ABC transporter permease</fullName>
    </submittedName>
</protein>
<keyword evidence="2 7" id="KW-0813">Transport</keyword>
<keyword evidence="6 7" id="KW-0472">Membrane</keyword>
<reference evidence="10" key="1">
    <citation type="journal article" date="2014" name="Int. J. Syst. Evol. Microbiol.">
        <title>Complete genome sequence of Corynebacterium casei LMG S-19264T (=DSM 44701T), isolated from a smear-ripened cheese.</title>
        <authorList>
            <consortium name="US DOE Joint Genome Institute (JGI-PGF)"/>
            <person name="Walter F."/>
            <person name="Albersmeier A."/>
            <person name="Kalinowski J."/>
            <person name="Ruckert C."/>
        </authorList>
    </citation>
    <scope>NUCLEOTIDE SEQUENCE</scope>
    <source>
        <strain evidence="10">CGMCC 4.7201</strain>
    </source>
</reference>
<dbReference type="EMBL" id="BMMS01000061">
    <property type="protein sequence ID" value="GGP00615.1"/>
    <property type="molecule type" value="Genomic_DNA"/>
</dbReference>
<evidence type="ECO:0000259" key="9">
    <source>
        <dbReference type="PROSITE" id="PS50928"/>
    </source>
</evidence>
<keyword evidence="4 7" id="KW-0812">Transmembrane</keyword>
<keyword evidence="3" id="KW-1003">Cell membrane</keyword>
<evidence type="ECO:0000256" key="2">
    <source>
        <dbReference type="ARBA" id="ARBA00022448"/>
    </source>
</evidence>
<comment type="caution">
    <text evidence="10">The sequence shown here is derived from an EMBL/GenBank/DDBJ whole genome shotgun (WGS) entry which is preliminary data.</text>
</comment>
<gene>
    <name evidence="10" type="ORF">GCM10012280_69760</name>
</gene>
<keyword evidence="5 7" id="KW-1133">Transmembrane helix</keyword>
<evidence type="ECO:0000313" key="11">
    <source>
        <dbReference type="Proteomes" id="UP000641932"/>
    </source>
</evidence>
<feature type="region of interest" description="Disordered" evidence="8">
    <location>
        <begin position="1"/>
        <end position="28"/>
    </location>
</feature>
<dbReference type="CDD" id="cd06261">
    <property type="entry name" value="TM_PBP2"/>
    <property type="match status" value="1"/>
</dbReference>
<sequence length="299" mass="32291">MSTGTLARTATPTRPGKPPAAPARRRRGGRGLASNLALLAISAVMFFPIYWMAVTAFKPGPEILSYTPHWLPSRFTLDNFTAAVDRPFFWSGVANSLLVVSATVLIALVVAFLGAVALARFEFTGRQLFVAMILVVQMVPAGALIIPIYLMLNRAGQTDQLPGVVLAYLTFVLPFAIWMLRGFVVNVPVELEEAALIDGCNRLQAFRRVLFPLVAPGLVATAVYTAIQAWNEFLLAYVLISTPEKQTMTVWLASFTTTRGTEYGPLMAASTLAALPVVIFFALAQRRVVSGLTAGSVKG</sequence>
<dbReference type="InterPro" id="IPR000515">
    <property type="entry name" value="MetI-like"/>
</dbReference>
<dbReference type="SUPFAM" id="SSF161098">
    <property type="entry name" value="MetI-like"/>
    <property type="match status" value="1"/>
</dbReference>
<comment type="similarity">
    <text evidence="7">Belongs to the binding-protein-dependent transport system permease family.</text>
</comment>
<feature type="transmembrane region" description="Helical" evidence="7">
    <location>
        <begin position="209"/>
        <end position="227"/>
    </location>
</feature>
<comment type="subcellular location">
    <subcellularLocation>
        <location evidence="1 7">Cell membrane</location>
        <topology evidence="1 7">Multi-pass membrane protein</topology>
    </subcellularLocation>
</comment>
<evidence type="ECO:0000313" key="10">
    <source>
        <dbReference type="EMBL" id="GGP00615.1"/>
    </source>
</evidence>
<evidence type="ECO:0000256" key="8">
    <source>
        <dbReference type="SAM" id="MobiDB-lite"/>
    </source>
</evidence>
<dbReference type="AlphaFoldDB" id="A0A918E1A6"/>
<evidence type="ECO:0000256" key="4">
    <source>
        <dbReference type="ARBA" id="ARBA00022692"/>
    </source>
</evidence>
<evidence type="ECO:0000256" key="3">
    <source>
        <dbReference type="ARBA" id="ARBA00022475"/>
    </source>
</evidence>
<dbReference type="PANTHER" id="PTHR32243:SF18">
    <property type="entry name" value="INNER MEMBRANE ABC TRANSPORTER PERMEASE PROTEIN YCJP"/>
    <property type="match status" value="1"/>
</dbReference>
<dbReference type="PROSITE" id="PS50928">
    <property type="entry name" value="ABC_TM1"/>
    <property type="match status" value="1"/>
</dbReference>
<evidence type="ECO:0000256" key="5">
    <source>
        <dbReference type="ARBA" id="ARBA00022989"/>
    </source>
</evidence>
<dbReference type="InterPro" id="IPR035906">
    <property type="entry name" value="MetI-like_sf"/>
</dbReference>
<evidence type="ECO:0000256" key="1">
    <source>
        <dbReference type="ARBA" id="ARBA00004651"/>
    </source>
</evidence>
<dbReference type="RefSeq" id="WP_189135820.1">
    <property type="nucleotide sequence ID" value="NZ_BMMS01000061.1"/>
</dbReference>
<feature type="transmembrane region" description="Helical" evidence="7">
    <location>
        <begin position="164"/>
        <end position="189"/>
    </location>
</feature>
<dbReference type="InterPro" id="IPR050901">
    <property type="entry name" value="BP-dep_ABC_trans_perm"/>
</dbReference>
<dbReference type="Pfam" id="PF00528">
    <property type="entry name" value="BPD_transp_1"/>
    <property type="match status" value="1"/>
</dbReference>
<dbReference type="Proteomes" id="UP000641932">
    <property type="component" value="Unassembled WGS sequence"/>
</dbReference>
<accession>A0A918E1A6</accession>
<feature type="domain" description="ABC transmembrane type-1" evidence="9">
    <location>
        <begin position="93"/>
        <end position="284"/>
    </location>
</feature>
<name>A0A918E1A6_9ACTN</name>
<organism evidence="10 11">
    <name type="scientific">Wenjunlia tyrosinilytica</name>
    <dbReference type="NCBI Taxonomy" id="1544741"/>
    <lineage>
        <taxon>Bacteria</taxon>
        <taxon>Bacillati</taxon>
        <taxon>Actinomycetota</taxon>
        <taxon>Actinomycetes</taxon>
        <taxon>Kitasatosporales</taxon>
        <taxon>Streptomycetaceae</taxon>
        <taxon>Wenjunlia</taxon>
    </lineage>
</organism>
<reference evidence="10" key="2">
    <citation type="submission" date="2020-09" db="EMBL/GenBank/DDBJ databases">
        <authorList>
            <person name="Sun Q."/>
            <person name="Zhou Y."/>
        </authorList>
    </citation>
    <scope>NUCLEOTIDE SEQUENCE</scope>
    <source>
        <strain evidence="10">CGMCC 4.7201</strain>
    </source>
</reference>
<evidence type="ECO:0000256" key="6">
    <source>
        <dbReference type="ARBA" id="ARBA00023136"/>
    </source>
</evidence>
<dbReference type="Gene3D" id="1.10.3720.10">
    <property type="entry name" value="MetI-like"/>
    <property type="match status" value="1"/>
</dbReference>
<feature type="transmembrane region" description="Helical" evidence="7">
    <location>
        <begin position="97"/>
        <end position="121"/>
    </location>
</feature>
<feature type="transmembrane region" description="Helical" evidence="7">
    <location>
        <begin position="32"/>
        <end position="53"/>
    </location>
</feature>
<feature type="transmembrane region" description="Helical" evidence="7">
    <location>
        <begin position="128"/>
        <end position="152"/>
    </location>
</feature>
<feature type="transmembrane region" description="Helical" evidence="7">
    <location>
        <begin position="263"/>
        <end position="284"/>
    </location>
</feature>